<gene>
    <name evidence="10" type="ORF">HZY93_04365</name>
</gene>
<organism evidence="10 11">
    <name type="scientific">Streptococcus danieliae</name>
    <dbReference type="NCBI Taxonomy" id="747656"/>
    <lineage>
        <taxon>Bacteria</taxon>
        <taxon>Bacillati</taxon>
        <taxon>Bacillota</taxon>
        <taxon>Bacilli</taxon>
        <taxon>Lactobacillales</taxon>
        <taxon>Streptococcaceae</taxon>
        <taxon>Streptococcus</taxon>
    </lineage>
</organism>
<dbReference type="GO" id="GO:0006281">
    <property type="term" value="P:DNA repair"/>
    <property type="evidence" value="ECO:0007669"/>
    <property type="project" value="UniProtKB-KW"/>
</dbReference>
<keyword evidence="6" id="KW-0227">DNA damage</keyword>
<evidence type="ECO:0000313" key="10">
    <source>
        <dbReference type="EMBL" id="NYS49207.1"/>
    </source>
</evidence>
<dbReference type="PANTHER" id="PTHR10815">
    <property type="entry name" value="METHYLATED-DNA--PROTEIN-CYSTEINE METHYLTRANSFERASE"/>
    <property type="match status" value="1"/>
</dbReference>
<dbReference type="NCBIfam" id="TIGR00589">
    <property type="entry name" value="ogt"/>
    <property type="match status" value="1"/>
</dbReference>
<dbReference type="FunFam" id="1.10.10.10:FF:000214">
    <property type="entry name" value="Methylated-DNA--protein-cysteine methyltransferase"/>
    <property type="match status" value="1"/>
</dbReference>
<dbReference type="CDD" id="cd06445">
    <property type="entry name" value="ATase"/>
    <property type="match status" value="1"/>
</dbReference>
<sequence length="168" mass="18499">MLQQITVPSPLGKLVLLADNSALRGAWFQNQNHFGAIYNLQTIPEGTNPILKQGQDWLAAYFAGVHPDPQALPLAPAVTPYRQIVLDLLLQIPYGQTKSYRDVAQAFQQKTGRSTSPRAIGGAIGHNPISLIIPCHRILGQDGSLTGYAGGLDRKIWLLEHEKIHYEK</sequence>
<evidence type="ECO:0000259" key="9">
    <source>
        <dbReference type="Pfam" id="PF01035"/>
    </source>
</evidence>
<dbReference type="InterPro" id="IPR036631">
    <property type="entry name" value="MGMT_N_sf"/>
</dbReference>
<evidence type="ECO:0000256" key="1">
    <source>
        <dbReference type="ARBA" id="ARBA00001286"/>
    </source>
</evidence>
<protein>
    <recommendedName>
        <fullName evidence="3">methylated-DNA--[protein]-cysteine S-methyltransferase</fullName>
        <ecNumber evidence="3">2.1.1.63</ecNumber>
    </recommendedName>
</protein>
<keyword evidence="4 10" id="KW-0489">Methyltransferase</keyword>
<proteinExistence type="inferred from homology"/>
<evidence type="ECO:0000313" key="11">
    <source>
        <dbReference type="Proteomes" id="UP000563349"/>
    </source>
</evidence>
<evidence type="ECO:0000256" key="6">
    <source>
        <dbReference type="ARBA" id="ARBA00022763"/>
    </source>
</evidence>
<dbReference type="PANTHER" id="PTHR10815:SF5">
    <property type="entry name" value="METHYLATED-DNA--PROTEIN-CYSTEINE METHYLTRANSFERASE"/>
    <property type="match status" value="1"/>
</dbReference>
<dbReference type="AlphaFoldDB" id="A0A7Z0RR09"/>
<dbReference type="Gene3D" id="1.10.10.10">
    <property type="entry name" value="Winged helix-like DNA-binding domain superfamily/Winged helix DNA-binding domain"/>
    <property type="match status" value="1"/>
</dbReference>
<evidence type="ECO:0000256" key="4">
    <source>
        <dbReference type="ARBA" id="ARBA00022603"/>
    </source>
</evidence>
<evidence type="ECO:0000256" key="8">
    <source>
        <dbReference type="ARBA" id="ARBA00049348"/>
    </source>
</evidence>
<dbReference type="InterPro" id="IPR036217">
    <property type="entry name" value="MethylDNA_cys_MeTrfase_DNAb"/>
</dbReference>
<dbReference type="InterPro" id="IPR036388">
    <property type="entry name" value="WH-like_DNA-bd_sf"/>
</dbReference>
<dbReference type="Pfam" id="PF01035">
    <property type="entry name" value="DNA_binding_1"/>
    <property type="match status" value="1"/>
</dbReference>
<comment type="catalytic activity">
    <reaction evidence="8">
        <text>a 6-O-methyl-2'-deoxyguanosine in DNA + L-cysteinyl-[protein] = S-methyl-L-cysteinyl-[protein] + a 2'-deoxyguanosine in DNA</text>
        <dbReference type="Rhea" id="RHEA:24000"/>
        <dbReference type="Rhea" id="RHEA-COMP:10131"/>
        <dbReference type="Rhea" id="RHEA-COMP:10132"/>
        <dbReference type="Rhea" id="RHEA-COMP:11367"/>
        <dbReference type="Rhea" id="RHEA-COMP:11368"/>
        <dbReference type="ChEBI" id="CHEBI:29950"/>
        <dbReference type="ChEBI" id="CHEBI:82612"/>
        <dbReference type="ChEBI" id="CHEBI:85445"/>
        <dbReference type="ChEBI" id="CHEBI:85448"/>
        <dbReference type="EC" id="2.1.1.63"/>
    </reaction>
</comment>
<evidence type="ECO:0000256" key="3">
    <source>
        <dbReference type="ARBA" id="ARBA00011918"/>
    </source>
</evidence>
<keyword evidence="7" id="KW-0234">DNA repair</keyword>
<dbReference type="EMBL" id="JACBYG010000042">
    <property type="protein sequence ID" value="NYS49207.1"/>
    <property type="molecule type" value="Genomic_DNA"/>
</dbReference>
<dbReference type="EC" id="2.1.1.63" evidence="3"/>
<evidence type="ECO:0000256" key="2">
    <source>
        <dbReference type="ARBA" id="ARBA00008711"/>
    </source>
</evidence>
<dbReference type="GO" id="GO:0032259">
    <property type="term" value="P:methylation"/>
    <property type="evidence" value="ECO:0007669"/>
    <property type="project" value="UniProtKB-KW"/>
</dbReference>
<comment type="caution">
    <text evidence="10">The sequence shown here is derived from an EMBL/GenBank/DDBJ whole genome shotgun (WGS) entry which is preliminary data.</text>
</comment>
<dbReference type="InterPro" id="IPR014048">
    <property type="entry name" value="MethylDNA_cys_MeTrfase_DNA-bd"/>
</dbReference>
<comment type="similarity">
    <text evidence="2">Belongs to the MGMT family.</text>
</comment>
<dbReference type="SUPFAM" id="SSF46767">
    <property type="entry name" value="Methylated DNA-protein cysteine methyltransferase, C-terminal domain"/>
    <property type="match status" value="1"/>
</dbReference>
<keyword evidence="11" id="KW-1185">Reference proteome</keyword>
<dbReference type="SUPFAM" id="SSF53155">
    <property type="entry name" value="Methylated DNA-protein cysteine methyltransferase domain"/>
    <property type="match status" value="1"/>
</dbReference>
<dbReference type="Proteomes" id="UP000563349">
    <property type="component" value="Unassembled WGS sequence"/>
</dbReference>
<evidence type="ECO:0000256" key="7">
    <source>
        <dbReference type="ARBA" id="ARBA00023204"/>
    </source>
</evidence>
<dbReference type="PROSITE" id="PS00374">
    <property type="entry name" value="MGMT"/>
    <property type="match status" value="1"/>
</dbReference>
<dbReference type="GO" id="GO:0003908">
    <property type="term" value="F:methylated-DNA-[protein]-cysteine S-methyltransferase activity"/>
    <property type="evidence" value="ECO:0007669"/>
    <property type="project" value="UniProtKB-EC"/>
</dbReference>
<dbReference type="InterPro" id="IPR001497">
    <property type="entry name" value="MethylDNA_cys_MeTrfase_AS"/>
</dbReference>
<comment type="catalytic activity">
    <reaction evidence="1">
        <text>a 4-O-methyl-thymidine in DNA + L-cysteinyl-[protein] = a thymidine in DNA + S-methyl-L-cysteinyl-[protein]</text>
        <dbReference type="Rhea" id="RHEA:53428"/>
        <dbReference type="Rhea" id="RHEA-COMP:10131"/>
        <dbReference type="Rhea" id="RHEA-COMP:10132"/>
        <dbReference type="Rhea" id="RHEA-COMP:13555"/>
        <dbReference type="Rhea" id="RHEA-COMP:13556"/>
        <dbReference type="ChEBI" id="CHEBI:29950"/>
        <dbReference type="ChEBI" id="CHEBI:82612"/>
        <dbReference type="ChEBI" id="CHEBI:137386"/>
        <dbReference type="ChEBI" id="CHEBI:137387"/>
        <dbReference type="EC" id="2.1.1.63"/>
    </reaction>
</comment>
<accession>A0A7Z0RR09</accession>
<dbReference type="Gene3D" id="3.30.160.70">
    <property type="entry name" value="Methylated DNA-protein cysteine methyltransferase domain"/>
    <property type="match status" value="1"/>
</dbReference>
<reference evidence="10 11" key="1">
    <citation type="submission" date="2020-07" db="EMBL/GenBank/DDBJ databases">
        <title>MOT database genomes.</title>
        <authorList>
            <person name="Joseph S."/>
            <person name="Aduse-Opoku J."/>
            <person name="Hashim A."/>
            <person name="Wade W."/>
            <person name="Curtis M."/>
        </authorList>
    </citation>
    <scope>NUCLEOTIDE SEQUENCE [LARGE SCALE GENOMIC DNA]</scope>
    <source>
        <strain evidence="10 11">CCW311</strain>
    </source>
</reference>
<name>A0A7Z0RR09_9STRE</name>
<feature type="domain" description="Methylated-DNA-[protein]-cysteine S-methyltransferase DNA binding" evidence="9">
    <location>
        <begin position="81"/>
        <end position="163"/>
    </location>
</feature>
<keyword evidence="5 10" id="KW-0808">Transferase</keyword>
<evidence type="ECO:0000256" key="5">
    <source>
        <dbReference type="ARBA" id="ARBA00022679"/>
    </source>
</evidence>
<dbReference type="RefSeq" id="WP_179923824.1">
    <property type="nucleotide sequence ID" value="NZ_CP128228.1"/>
</dbReference>